<evidence type="ECO:0000256" key="9">
    <source>
        <dbReference type="SAM" id="MobiDB-lite"/>
    </source>
</evidence>
<evidence type="ECO:0000313" key="12">
    <source>
        <dbReference type="WBParaSite" id="TCONS_00010569.p1"/>
    </source>
</evidence>
<feature type="compositionally biased region" description="Basic residues" evidence="9">
    <location>
        <begin position="271"/>
        <end position="288"/>
    </location>
</feature>
<dbReference type="PANTHER" id="PTHR11492:SF8">
    <property type="entry name" value="NUCLEAR FACTOR I, ISOFORM B"/>
    <property type="match status" value="1"/>
</dbReference>
<feature type="compositionally biased region" description="Polar residues" evidence="9">
    <location>
        <begin position="292"/>
        <end position="320"/>
    </location>
</feature>
<dbReference type="GO" id="GO:0005634">
    <property type="term" value="C:nucleus"/>
    <property type="evidence" value="ECO:0007669"/>
    <property type="project" value="UniProtKB-SubCell"/>
</dbReference>
<sequence>MSDSNRSGSMSNQSTSTPLPSPSTLLQNSSINNIHQSINGRNSNYSERPQPSQQQQSYVVQQGHSSNYNNSAVQSRPTQRIVTSHGNSTTNSHHHQTVVIQQRNPQSAHPQNSPYLRTQPLQTRVVGQPHTQEVQNSQNGDEPFSNVVVSQFRGSSMGNYTVQHKPTAPKPHIPQQTVQILEPTKNGPVIDSESQPLSAKEQYRELKRNFRFLVYENECYQDELRSLQRKLLKLSRDKNFLLDRLAQYEKLSDSSDDSDTSVKTIEDKSSKVKTKKRVRSTTAAKKKTSVTGPSLSVSQDNSNTKNPASVSTPATPSVKSSPLKAKVEVAPLSSQALLKSASISQQRHPKSAPPQQSALVSHHHDNSHVMMDNSPLTSPNGKMLQNDMMISPNSNEYIIVNSIPDQHMEDRIVYEDMHHGQILEYVENDHSRESSSTISGAENKNDKVFSVVSDYGKNDYHPFVHKLLPFVKEFSYVWFHLQAYKRKLIKCKGPKPSMDDLIKQKVEIMSTSRKDKELWAVQLLTKLRRDIKPDYRDKFLDSIANKNYSCVISNPDLKGKMRRIDCLRKADKVWRLDIVMVILFKGIPLESTDSERIQRSNSCHDPELCVNPYHMTIVSRELDLYLAMRHIKCNENSEIIEKYIEEPPYLDSIPANCEIISAGAFSLKEYQEVTTTSINSSENENYKIAHPTPIKPLPIENNDVAYVTITPRQETIFSPIKNTPRPPPSAIAAVAKVSKNLPVVVTRNGNPTLIMNPGDKVKQISPKRSYQVVDDNLTNNLPLKKSCNTEGMNNIKCISSPTTFLNTPMTLRSSRKLNRVNNFEVVNQSPSNITFSSIDPIPTYTIYKNSNIDSVAEIPLTDTEINFPQSSSPTTTKRFSQVKKSNNNNTYQNIIISNMGNHDSHVPNINETW</sequence>
<keyword evidence="3" id="KW-0805">Transcription regulation</keyword>
<feature type="compositionally biased region" description="Polar residues" evidence="9">
    <location>
        <begin position="100"/>
        <end position="115"/>
    </location>
</feature>
<dbReference type="Pfam" id="PF03165">
    <property type="entry name" value="MH1"/>
    <property type="match status" value="1"/>
</dbReference>
<dbReference type="InterPro" id="IPR003619">
    <property type="entry name" value="MAD_homology1_Dwarfin-type"/>
</dbReference>
<dbReference type="PROSITE" id="PS51080">
    <property type="entry name" value="CTF_NFI_2"/>
    <property type="match status" value="1"/>
</dbReference>
<evidence type="ECO:0000313" key="11">
    <source>
        <dbReference type="Proteomes" id="UP000035681"/>
    </source>
</evidence>
<feature type="region of interest" description="Disordered" evidence="9">
    <location>
        <begin position="1"/>
        <end position="115"/>
    </location>
</feature>
<dbReference type="GO" id="GO:0000981">
    <property type="term" value="F:DNA-binding transcription factor activity, RNA polymerase II-specific"/>
    <property type="evidence" value="ECO:0007669"/>
    <property type="project" value="TreeGrafter"/>
</dbReference>
<dbReference type="InterPro" id="IPR020604">
    <property type="entry name" value="CTF/NFI_DNA-bd-dom"/>
</dbReference>
<keyword evidence="11" id="KW-1185">Reference proteome</keyword>
<feature type="compositionally biased region" description="Low complexity" evidence="9">
    <location>
        <begin position="82"/>
        <end position="91"/>
    </location>
</feature>
<keyword evidence="2" id="KW-0235">DNA replication</keyword>
<dbReference type="SMART" id="SM00523">
    <property type="entry name" value="DWA"/>
    <property type="match status" value="1"/>
</dbReference>
<dbReference type="WBParaSite" id="TCONS_00010569.p1">
    <property type="protein sequence ID" value="TCONS_00010569.p1"/>
    <property type="gene ID" value="XLOC_003856"/>
</dbReference>
<dbReference type="Proteomes" id="UP000035681">
    <property type="component" value="Unplaced"/>
</dbReference>
<dbReference type="InterPro" id="IPR019548">
    <property type="entry name" value="CTF/NFI_DNA-bd_N"/>
</dbReference>
<feature type="compositionally biased region" description="Low complexity" evidence="9">
    <location>
        <begin position="11"/>
        <end position="39"/>
    </location>
</feature>
<protein>
    <submittedName>
        <fullName evidence="12">CTF/NF-I domain-containing protein</fullName>
    </submittedName>
</protein>
<dbReference type="InterPro" id="IPR056515">
    <property type="entry name" value="INO80E_N"/>
</dbReference>
<evidence type="ECO:0000256" key="6">
    <source>
        <dbReference type="ARBA" id="ARBA00023163"/>
    </source>
</evidence>
<feature type="compositionally biased region" description="Polar residues" evidence="9">
    <location>
        <begin position="63"/>
        <end position="81"/>
    </location>
</feature>
<accession>A0AAF5DD61</accession>
<keyword evidence="7" id="KW-0539">Nucleus</keyword>
<reference evidence="12" key="1">
    <citation type="submission" date="2024-02" db="UniProtKB">
        <authorList>
            <consortium name="WormBaseParasite"/>
        </authorList>
    </citation>
    <scope>IDENTIFICATION</scope>
</reference>
<evidence type="ECO:0000256" key="2">
    <source>
        <dbReference type="ARBA" id="ARBA00022705"/>
    </source>
</evidence>
<proteinExistence type="predicted"/>
<keyword evidence="8" id="KW-0175">Coiled coil</keyword>
<evidence type="ECO:0000256" key="5">
    <source>
        <dbReference type="ARBA" id="ARBA00023159"/>
    </source>
</evidence>
<dbReference type="GO" id="GO:0006260">
    <property type="term" value="P:DNA replication"/>
    <property type="evidence" value="ECO:0007669"/>
    <property type="project" value="UniProtKB-KW"/>
</dbReference>
<keyword evidence="6" id="KW-0804">Transcription</keyword>
<dbReference type="GO" id="GO:0000978">
    <property type="term" value="F:RNA polymerase II cis-regulatory region sequence-specific DNA binding"/>
    <property type="evidence" value="ECO:0007669"/>
    <property type="project" value="TreeGrafter"/>
</dbReference>
<feature type="compositionally biased region" description="Low complexity" evidence="9">
    <location>
        <begin position="49"/>
        <end position="62"/>
    </location>
</feature>
<dbReference type="GO" id="GO:0045893">
    <property type="term" value="P:positive regulation of DNA-templated transcription"/>
    <property type="evidence" value="ECO:0007669"/>
    <property type="project" value="UniProtKB-ARBA"/>
</dbReference>
<dbReference type="AlphaFoldDB" id="A0AAF5DD61"/>
<feature type="coiled-coil region" evidence="8">
    <location>
        <begin position="217"/>
        <end position="251"/>
    </location>
</feature>
<dbReference type="PANTHER" id="PTHR11492">
    <property type="entry name" value="NUCLEAR FACTOR I"/>
    <property type="match status" value="1"/>
</dbReference>
<feature type="compositionally biased region" description="Polar residues" evidence="9">
    <location>
        <begin position="1"/>
        <end position="10"/>
    </location>
</feature>
<comment type="subcellular location">
    <subcellularLocation>
        <location evidence="1">Nucleus</location>
    </subcellularLocation>
</comment>
<evidence type="ECO:0000259" key="10">
    <source>
        <dbReference type="PROSITE" id="PS51080"/>
    </source>
</evidence>
<evidence type="ECO:0000256" key="1">
    <source>
        <dbReference type="ARBA" id="ARBA00004123"/>
    </source>
</evidence>
<evidence type="ECO:0000256" key="3">
    <source>
        <dbReference type="ARBA" id="ARBA00023015"/>
    </source>
</evidence>
<dbReference type="GO" id="GO:0051239">
    <property type="term" value="P:regulation of multicellular organismal process"/>
    <property type="evidence" value="ECO:0007669"/>
    <property type="project" value="UniProtKB-ARBA"/>
</dbReference>
<evidence type="ECO:0000256" key="8">
    <source>
        <dbReference type="SAM" id="Coils"/>
    </source>
</evidence>
<evidence type="ECO:0000256" key="7">
    <source>
        <dbReference type="ARBA" id="ARBA00023242"/>
    </source>
</evidence>
<keyword evidence="4" id="KW-0238">DNA-binding</keyword>
<evidence type="ECO:0000256" key="4">
    <source>
        <dbReference type="ARBA" id="ARBA00023125"/>
    </source>
</evidence>
<feature type="region of interest" description="Disordered" evidence="9">
    <location>
        <begin position="251"/>
        <end position="323"/>
    </location>
</feature>
<feature type="region of interest" description="Disordered" evidence="9">
    <location>
        <begin position="340"/>
        <end position="362"/>
    </location>
</feature>
<name>A0AAF5DD61_STRER</name>
<keyword evidence="5" id="KW-0010">Activator</keyword>
<dbReference type="InterPro" id="IPR000647">
    <property type="entry name" value="CTF/NFI"/>
</dbReference>
<feature type="domain" description="CTF/NF-I" evidence="10">
    <location>
        <begin position="449"/>
        <end position="641"/>
    </location>
</feature>
<dbReference type="Pfam" id="PF10524">
    <property type="entry name" value="NfI_DNAbd_pre-N"/>
    <property type="match status" value="1"/>
</dbReference>
<organism evidence="11 12">
    <name type="scientific">Strongyloides stercoralis</name>
    <name type="common">Threadworm</name>
    <dbReference type="NCBI Taxonomy" id="6248"/>
    <lineage>
        <taxon>Eukaryota</taxon>
        <taxon>Metazoa</taxon>
        <taxon>Ecdysozoa</taxon>
        <taxon>Nematoda</taxon>
        <taxon>Chromadorea</taxon>
        <taxon>Rhabditida</taxon>
        <taxon>Tylenchina</taxon>
        <taxon>Panagrolaimomorpha</taxon>
        <taxon>Strongyloidoidea</taxon>
        <taxon>Strongyloididae</taxon>
        <taxon>Strongyloides</taxon>
    </lineage>
</organism>
<dbReference type="Pfam" id="PF24237">
    <property type="entry name" value="INO80E"/>
    <property type="match status" value="1"/>
</dbReference>